<dbReference type="GO" id="GO:0061630">
    <property type="term" value="F:ubiquitin protein ligase activity"/>
    <property type="evidence" value="ECO:0007669"/>
    <property type="project" value="UniProtKB-EC"/>
</dbReference>
<evidence type="ECO:0000256" key="9">
    <source>
        <dbReference type="PROSITE-ProRule" id="PRU00175"/>
    </source>
</evidence>
<name>A0A836LFX3_9TRYP</name>
<dbReference type="SUPFAM" id="SSF57850">
    <property type="entry name" value="RING/U-box"/>
    <property type="match status" value="2"/>
</dbReference>
<dbReference type="Gene3D" id="1.20.120.1750">
    <property type="match status" value="1"/>
</dbReference>
<evidence type="ECO:0000313" key="13">
    <source>
        <dbReference type="EMBL" id="KAG5498713.1"/>
    </source>
</evidence>
<dbReference type="Gene3D" id="3.30.40.10">
    <property type="entry name" value="Zinc/RING finger domain, C3HC4 (zinc finger)"/>
    <property type="match status" value="1"/>
</dbReference>
<dbReference type="Pfam" id="PF22191">
    <property type="entry name" value="IBR_1"/>
    <property type="match status" value="1"/>
</dbReference>
<evidence type="ECO:0000256" key="5">
    <source>
        <dbReference type="ARBA" id="ARBA00022737"/>
    </source>
</evidence>
<evidence type="ECO:0000256" key="7">
    <source>
        <dbReference type="ARBA" id="ARBA00022786"/>
    </source>
</evidence>
<dbReference type="SMART" id="SM00184">
    <property type="entry name" value="RING"/>
    <property type="match status" value="2"/>
</dbReference>
<dbReference type="InterPro" id="IPR031127">
    <property type="entry name" value="E3_UB_ligase_RBR"/>
</dbReference>
<keyword evidence="14" id="KW-1185">Reference proteome</keyword>
<evidence type="ECO:0000256" key="1">
    <source>
        <dbReference type="ARBA" id="ARBA00001798"/>
    </source>
</evidence>
<organism evidence="13 14">
    <name type="scientific">Porcisia hertigi</name>
    <dbReference type="NCBI Taxonomy" id="2761500"/>
    <lineage>
        <taxon>Eukaryota</taxon>
        <taxon>Discoba</taxon>
        <taxon>Euglenozoa</taxon>
        <taxon>Kinetoplastea</taxon>
        <taxon>Metakinetoplastina</taxon>
        <taxon>Trypanosomatida</taxon>
        <taxon>Trypanosomatidae</taxon>
        <taxon>Leishmaniinae</taxon>
        <taxon>Porcisia</taxon>
    </lineage>
</organism>
<keyword evidence="6 9" id="KW-0863">Zinc-finger</keyword>
<evidence type="ECO:0000256" key="3">
    <source>
        <dbReference type="ARBA" id="ARBA00022679"/>
    </source>
</evidence>
<evidence type="ECO:0000256" key="4">
    <source>
        <dbReference type="ARBA" id="ARBA00022723"/>
    </source>
</evidence>
<evidence type="ECO:0000259" key="12">
    <source>
        <dbReference type="PROSITE" id="PS51873"/>
    </source>
</evidence>
<keyword evidence="4" id="KW-0479">Metal-binding</keyword>
<gene>
    <name evidence="13" type="ORF">JKF63_03001</name>
</gene>
<dbReference type="GO" id="GO:0008270">
    <property type="term" value="F:zinc ion binding"/>
    <property type="evidence" value="ECO:0007669"/>
    <property type="project" value="UniProtKB-KW"/>
</dbReference>
<feature type="domain" description="RING-type" evidence="11">
    <location>
        <begin position="130"/>
        <end position="175"/>
    </location>
</feature>
<comment type="catalytic activity">
    <reaction evidence="1">
        <text>[E2 ubiquitin-conjugating enzyme]-S-ubiquitinyl-L-cysteine + [acceptor protein]-L-lysine = [E2 ubiquitin-conjugating enzyme]-L-cysteine + [acceptor protein]-N(6)-ubiquitinyl-L-lysine.</text>
        <dbReference type="EC" id="2.3.2.31"/>
    </reaction>
</comment>
<dbReference type="GeneID" id="94289100"/>
<evidence type="ECO:0000259" key="11">
    <source>
        <dbReference type="PROSITE" id="PS50089"/>
    </source>
</evidence>
<feature type="domain" description="RING-type" evidence="11">
    <location>
        <begin position="301"/>
        <end position="343"/>
    </location>
</feature>
<keyword evidence="8" id="KW-0862">Zinc</keyword>
<evidence type="ECO:0000256" key="2">
    <source>
        <dbReference type="ARBA" id="ARBA00012251"/>
    </source>
</evidence>
<dbReference type="RefSeq" id="XP_067755467.1">
    <property type="nucleotide sequence ID" value="XM_067899023.1"/>
</dbReference>
<dbReference type="OrthoDB" id="10009520at2759"/>
<keyword evidence="3" id="KW-0808">Transferase</keyword>
<dbReference type="AlphaFoldDB" id="A0A836LFX3"/>
<keyword evidence="7" id="KW-0833">Ubl conjugation pathway</keyword>
<dbReference type="Pfam" id="PF01485">
    <property type="entry name" value="IBR"/>
    <property type="match status" value="1"/>
</dbReference>
<dbReference type="Pfam" id="PF21235">
    <property type="entry name" value="UBA_ARI1"/>
    <property type="match status" value="1"/>
</dbReference>
<dbReference type="InterPro" id="IPR017907">
    <property type="entry name" value="Znf_RING_CS"/>
</dbReference>
<dbReference type="SMART" id="SM00647">
    <property type="entry name" value="IBR"/>
    <property type="match status" value="2"/>
</dbReference>
<proteinExistence type="predicted"/>
<accession>A0A836LFX3</accession>
<dbReference type="PROSITE" id="PS51873">
    <property type="entry name" value="TRIAD"/>
    <property type="match status" value="1"/>
</dbReference>
<dbReference type="GO" id="GO:0016567">
    <property type="term" value="P:protein ubiquitination"/>
    <property type="evidence" value="ECO:0007669"/>
    <property type="project" value="InterPro"/>
</dbReference>
<dbReference type="InterPro" id="IPR048962">
    <property type="entry name" value="ARIH1-like_UBL"/>
</dbReference>
<dbReference type="InterPro" id="IPR002867">
    <property type="entry name" value="IBR_dom"/>
</dbReference>
<dbReference type="KEGG" id="phet:94289100"/>
<evidence type="ECO:0000256" key="6">
    <source>
        <dbReference type="ARBA" id="ARBA00022771"/>
    </source>
</evidence>
<dbReference type="InterPro" id="IPR044066">
    <property type="entry name" value="TRIAD_supradom"/>
</dbReference>
<feature type="region of interest" description="Disordered" evidence="10">
    <location>
        <begin position="404"/>
        <end position="426"/>
    </location>
</feature>
<evidence type="ECO:0000256" key="8">
    <source>
        <dbReference type="ARBA" id="ARBA00022833"/>
    </source>
</evidence>
<evidence type="ECO:0000256" key="10">
    <source>
        <dbReference type="SAM" id="MobiDB-lite"/>
    </source>
</evidence>
<dbReference type="InterPro" id="IPR001841">
    <property type="entry name" value="Znf_RING"/>
</dbReference>
<dbReference type="PROSITE" id="PS50089">
    <property type="entry name" value="ZF_RING_2"/>
    <property type="match status" value="2"/>
</dbReference>
<sequence length="520" mass="58035">MYDPDYEGGYTYGEDEGDYTYGEEEVAPAVVLSSGPEAEEENDVCDGRTMDVLEALAMQSAIVKEVANLTHLSTSAATLLLRRYRWSRDVAVVRYFENSAAVLADLGVPEETASHEATLTRGSAGTPIVCEICAMEYNAHEVAGLSTCRHYFCVECWRDHIKSRVLENLIGTSCPEQGCYEVVGLPVMCELFADNGIEAANEEIKNTRRQIQRNYLTCFVETCPTLHWCPNPQSCSGVIHTPIPPLQGQGVRCLVCNNTYCLRCGYEPHRPATCDNMRLWKNYCLKEGANLAYILSHTKQCPLCEKAIEKSGGCNHMTCKCGHEFCWVCLGPWKQHTGDYYSCRNVEHHGGAASEEDVDSSKRFTYHYERYTLHLDSAKRDDRLVHMMVHNSAMRERIMKVQGQGDDNHGAETTGGPNPEPLESSLVSPTCASSEVISRVTRVLFRAREVLAYSYVAMFYLKSDNSEGQLMAHRIGKLEEATEALSGSLPKLFITTRSRLGTFLDAADVLVAWTRALFDV</sequence>
<reference evidence="13 14" key="1">
    <citation type="submission" date="2021-02" db="EMBL/GenBank/DDBJ databases">
        <title>Porcisia hertigi Genome sequencing and assembly.</title>
        <authorList>
            <person name="Almutairi H."/>
            <person name="Gatherer D."/>
        </authorList>
    </citation>
    <scope>NUCLEOTIDE SEQUENCE [LARGE SCALE GENOMIC DNA]</scope>
    <source>
        <strain evidence="13 14">C119</strain>
    </source>
</reference>
<feature type="domain" description="RING-type" evidence="12">
    <location>
        <begin position="126"/>
        <end position="347"/>
    </location>
</feature>
<dbReference type="EMBL" id="JAFJZO010000030">
    <property type="protein sequence ID" value="KAG5498713.1"/>
    <property type="molecule type" value="Genomic_DNA"/>
</dbReference>
<dbReference type="InterPro" id="IPR013083">
    <property type="entry name" value="Znf_RING/FYVE/PHD"/>
</dbReference>
<dbReference type="Proteomes" id="UP000674318">
    <property type="component" value="Unassembled WGS sequence"/>
</dbReference>
<keyword evidence="5" id="KW-0677">Repeat</keyword>
<dbReference type="PANTHER" id="PTHR11685">
    <property type="entry name" value="RBR FAMILY RING FINGER AND IBR DOMAIN-CONTAINING"/>
    <property type="match status" value="1"/>
</dbReference>
<dbReference type="PROSITE" id="PS00518">
    <property type="entry name" value="ZF_RING_1"/>
    <property type="match status" value="1"/>
</dbReference>
<dbReference type="EC" id="2.3.2.31" evidence="2"/>
<protein>
    <recommendedName>
        <fullName evidence="2">RBR-type E3 ubiquitin transferase</fullName>
        <ecNumber evidence="2">2.3.2.31</ecNumber>
    </recommendedName>
</protein>
<comment type="caution">
    <text evidence="13">The sequence shown here is derived from an EMBL/GenBank/DDBJ whole genome shotgun (WGS) entry which is preliminary data.</text>
</comment>
<evidence type="ECO:0000313" key="14">
    <source>
        <dbReference type="Proteomes" id="UP000674318"/>
    </source>
</evidence>